<comment type="similarity">
    <text evidence="1">Belongs to the FAH family.</text>
</comment>
<keyword evidence="2" id="KW-0479">Metal-binding</keyword>
<gene>
    <name evidence="4" type="ORF">METZ01_LOCUS25264</name>
</gene>
<reference evidence="4" key="1">
    <citation type="submission" date="2018-05" db="EMBL/GenBank/DDBJ databases">
        <authorList>
            <person name="Lanie J.A."/>
            <person name="Ng W.-L."/>
            <person name="Kazmierczak K.M."/>
            <person name="Andrzejewski T.M."/>
            <person name="Davidsen T.M."/>
            <person name="Wayne K.J."/>
            <person name="Tettelin H."/>
            <person name="Glass J.I."/>
            <person name="Rusch D."/>
            <person name="Podicherti R."/>
            <person name="Tsui H.-C.T."/>
            <person name="Winkler M.E."/>
        </authorList>
    </citation>
    <scope>NUCLEOTIDE SEQUENCE</scope>
</reference>
<dbReference type="InterPro" id="IPR051121">
    <property type="entry name" value="FAH"/>
</dbReference>
<organism evidence="4">
    <name type="scientific">marine metagenome</name>
    <dbReference type="NCBI Taxonomy" id="408172"/>
    <lineage>
        <taxon>unclassified sequences</taxon>
        <taxon>metagenomes</taxon>
        <taxon>ecological metagenomes</taxon>
    </lineage>
</organism>
<dbReference type="PANTHER" id="PTHR42796">
    <property type="entry name" value="FUMARYLACETOACETATE HYDROLASE DOMAIN-CONTAINING PROTEIN 2A-RELATED"/>
    <property type="match status" value="1"/>
</dbReference>
<dbReference type="Pfam" id="PF01557">
    <property type="entry name" value="FAA_hydrolase"/>
    <property type="match status" value="1"/>
</dbReference>
<dbReference type="FunFam" id="3.90.850.10:FF:000008">
    <property type="entry name" value="FAA hydrolase family protein"/>
    <property type="match status" value="1"/>
</dbReference>
<dbReference type="AlphaFoldDB" id="A0A381PZT1"/>
<dbReference type="GO" id="GO:0044281">
    <property type="term" value="P:small molecule metabolic process"/>
    <property type="evidence" value="ECO:0007669"/>
    <property type="project" value="UniProtKB-ARBA"/>
</dbReference>
<dbReference type="EMBL" id="UINC01001150">
    <property type="protein sequence ID" value="SUZ72410.1"/>
    <property type="molecule type" value="Genomic_DNA"/>
</dbReference>
<dbReference type="PANTHER" id="PTHR42796:SF4">
    <property type="entry name" value="FUMARYLACETOACETATE HYDROLASE DOMAIN-CONTAINING PROTEIN 2A"/>
    <property type="match status" value="1"/>
</dbReference>
<sequence length="288" mass="31797">MKFVTCRHGNRTTWGAVTQDGEGVVDLGRRLPDITDLTSALETGSLDKARDAASWAEADFALSEVVFERTIPRPKKIFCIGVNYGGRNTEYADSSSTTKPSVFVRFPESLTGHEQGLLRPPESEQLDYEGEIVAVIGRRGRRIAQEDAREHIAGLTLGNEGTIRDWLRHGKFNVTQGKNWEKSGSMGPWLVTLDEIGEFEDLRLQTRVNGELRQDDTPATMAYPIEYQIEYLSTFITLEPGDVIYTGTPTGAGARLDPPVWLVPGDVVEVSVEGIGTLRNTIEDEAPS</sequence>
<dbReference type="InterPro" id="IPR011234">
    <property type="entry name" value="Fumarylacetoacetase-like_C"/>
</dbReference>
<name>A0A381PZT1_9ZZZZ</name>
<dbReference type="InterPro" id="IPR036663">
    <property type="entry name" value="Fumarylacetoacetase_C_sf"/>
</dbReference>
<feature type="domain" description="Fumarylacetoacetase-like C-terminal" evidence="3">
    <location>
        <begin position="76"/>
        <end position="282"/>
    </location>
</feature>
<evidence type="ECO:0000256" key="2">
    <source>
        <dbReference type="ARBA" id="ARBA00022723"/>
    </source>
</evidence>
<dbReference type="SUPFAM" id="SSF56529">
    <property type="entry name" value="FAH"/>
    <property type="match status" value="1"/>
</dbReference>
<evidence type="ECO:0000259" key="3">
    <source>
        <dbReference type="Pfam" id="PF01557"/>
    </source>
</evidence>
<proteinExistence type="inferred from homology"/>
<accession>A0A381PZT1</accession>
<evidence type="ECO:0000256" key="1">
    <source>
        <dbReference type="ARBA" id="ARBA00010211"/>
    </source>
</evidence>
<dbReference type="GO" id="GO:0003824">
    <property type="term" value="F:catalytic activity"/>
    <property type="evidence" value="ECO:0007669"/>
    <property type="project" value="InterPro"/>
</dbReference>
<dbReference type="Gene3D" id="3.90.850.10">
    <property type="entry name" value="Fumarylacetoacetase-like, C-terminal domain"/>
    <property type="match status" value="1"/>
</dbReference>
<protein>
    <recommendedName>
        <fullName evidence="3">Fumarylacetoacetase-like C-terminal domain-containing protein</fullName>
    </recommendedName>
</protein>
<dbReference type="GO" id="GO:0046872">
    <property type="term" value="F:metal ion binding"/>
    <property type="evidence" value="ECO:0007669"/>
    <property type="project" value="UniProtKB-KW"/>
</dbReference>
<evidence type="ECO:0000313" key="4">
    <source>
        <dbReference type="EMBL" id="SUZ72410.1"/>
    </source>
</evidence>